<protein>
    <submittedName>
        <fullName evidence="2">N-acetylneuraminate synthase family protein</fullName>
    </submittedName>
</protein>
<accession>A0ABW3UFK2</accession>
<keyword evidence="3" id="KW-1185">Reference proteome</keyword>
<dbReference type="PANTHER" id="PTHR42966:SF1">
    <property type="entry name" value="SIALIC ACID SYNTHASE"/>
    <property type="match status" value="1"/>
</dbReference>
<dbReference type="InterPro" id="IPR051690">
    <property type="entry name" value="PseI-like"/>
</dbReference>
<feature type="domain" description="PseI/NeuA/B-like" evidence="1">
    <location>
        <begin position="26"/>
        <end position="270"/>
    </location>
</feature>
<organism evidence="2 3">
    <name type="scientific">Paenibacillus vulneris</name>
    <dbReference type="NCBI Taxonomy" id="1133364"/>
    <lineage>
        <taxon>Bacteria</taxon>
        <taxon>Bacillati</taxon>
        <taxon>Bacillota</taxon>
        <taxon>Bacilli</taxon>
        <taxon>Bacillales</taxon>
        <taxon>Paenibacillaceae</taxon>
        <taxon>Paenibacillus</taxon>
    </lineage>
</organism>
<dbReference type="Pfam" id="PF03102">
    <property type="entry name" value="NeuB"/>
    <property type="match status" value="1"/>
</dbReference>
<name>A0ABW3UFK2_9BACL</name>
<evidence type="ECO:0000313" key="2">
    <source>
        <dbReference type="EMBL" id="MFD1219306.1"/>
    </source>
</evidence>
<dbReference type="InterPro" id="IPR013785">
    <property type="entry name" value="Aldolase_TIM"/>
</dbReference>
<dbReference type="InterPro" id="IPR013132">
    <property type="entry name" value="PseI/NeuA/B-like_N"/>
</dbReference>
<dbReference type="Gene3D" id="3.20.20.70">
    <property type="entry name" value="Aldolase class I"/>
    <property type="match status" value="1"/>
</dbReference>
<evidence type="ECO:0000259" key="1">
    <source>
        <dbReference type="Pfam" id="PF03102"/>
    </source>
</evidence>
<sequence length="290" mass="33244">MNKNKNVVIAEIGCNHKGDMKIAKEMIKTAAQFCNVDVVKFQKRNPKELLSELEYNAPHPHPENSYGKTYGEHREFLEFSLDQHKELIETCHQYNVDYSTSVWDLSSAKEITSLSPKMIKIPSACNLDFKMLSYLTQNYTGEIHLSFGMTTPKEEEQILKFFIEEKRNKDLVIYSCVSGYPVSFEDLSLLDIERVSRLYGESVKAIGFSGHHLGIAADIAALTLGATYFERHFTLNRTWKGTDHAASLEPDGLRKLVRDITNVSKALTYKKEDLLEIERVQRKKLKRESN</sequence>
<proteinExistence type="predicted"/>
<reference evidence="3" key="1">
    <citation type="journal article" date="2019" name="Int. J. Syst. Evol. Microbiol.">
        <title>The Global Catalogue of Microorganisms (GCM) 10K type strain sequencing project: providing services to taxonomists for standard genome sequencing and annotation.</title>
        <authorList>
            <consortium name="The Broad Institute Genomics Platform"/>
            <consortium name="The Broad Institute Genome Sequencing Center for Infectious Disease"/>
            <person name="Wu L."/>
            <person name="Ma J."/>
        </authorList>
    </citation>
    <scope>NUCLEOTIDE SEQUENCE [LARGE SCALE GENOMIC DNA]</scope>
    <source>
        <strain evidence="3">CCUG 53270</strain>
    </source>
</reference>
<evidence type="ECO:0000313" key="3">
    <source>
        <dbReference type="Proteomes" id="UP001597180"/>
    </source>
</evidence>
<dbReference type="RefSeq" id="WP_345585219.1">
    <property type="nucleotide sequence ID" value="NZ_BAABJG010000002.1"/>
</dbReference>
<dbReference type="PANTHER" id="PTHR42966">
    <property type="entry name" value="N-ACETYLNEURAMINATE SYNTHASE"/>
    <property type="match status" value="1"/>
</dbReference>
<comment type="caution">
    <text evidence="2">The sequence shown here is derived from an EMBL/GenBank/DDBJ whole genome shotgun (WGS) entry which is preliminary data.</text>
</comment>
<gene>
    <name evidence="2" type="ORF">ACFQ4B_04185</name>
</gene>
<dbReference type="EMBL" id="JBHTLU010000009">
    <property type="protein sequence ID" value="MFD1219306.1"/>
    <property type="molecule type" value="Genomic_DNA"/>
</dbReference>
<dbReference type="SUPFAM" id="SSF51569">
    <property type="entry name" value="Aldolase"/>
    <property type="match status" value="1"/>
</dbReference>
<dbReference type="Proteomes" id="UP001597180">
    <property type="component" value="Unassembled WGS sequence"/>
</dbReference>